<reference evidence="1" key="3">
    <citation type="journal article" date="2019" name="Microbiol. Resour. Announc.">
        <title>The genome of the Halobacterium salinarum type strain is closely related to that of the laboratory strains NRC-1 and R1.</title>
        <authorList>
            <person name="Pfeiffer F."/>
            <person name="Marchfelder A."/>
            <person name="Habermann B.H."/>
            <person name="Dyall-Smith M."/>
        </authorList>
    </citation>
    <scope>NUCLEOTIDE SEQUENCE</scope>
    <source>
        <strain evidence="1">NRC-1</strain>
    </source>
</reference>
<evidence type="ECO:0000313" key="1">
    <source>
        <dbReference type="EMBL" id="DAC78364.1"/>
    </source>
</evidence>
<gene>
    <name evidence="1" type="ORF">VNG_1300H</name>
</gene>
<proteinExistence type="predicted"/>
<protein>
    <submittedName>
        <fullName evidence="1">Uncharacterized protein</fullName>
    </submittedName>
</protein>
<name>A0A510N6U8_HALSA</name>
<sequence>MTDVLLLGTDDDPSLRAALFEYETARRALSTYDVRSPYANTVAVTTVSLGAAVSLLNDLNWYLARLADAAMVRDPSVAEHEWLSRDVAARVRAGDLPAAETDARLKLYGVVDGALVEPIYATREGDEVPAYDRRAVDDTLPVRVTAAEFQ</sequence>
<dbReference type="GeneID" id="68694048"/>
<dbReference type="Pfam" id="PF19120">
    <property type="entry name" value="DUF5804"/>
    <property type="match status" value="1"/>
</dbReference>
<accession>A0A510N6U8</accession>
<dbReference type="OrthoDB" id="170224at2157"/>
<dbReference type="EMBL" id="BK010829">
    <property type="protein sequence ID" value="DAC78364.1"/>
    <property type="molecule type" value="Genomic_DNA"/>
</dbReference>
<dbReference type="RefSeq" id="WP_012289303.1">
    <property type="nucleotide sequence ID" value="NC_002607.1"/>
</dbReference>
<dbReference type="InterPro" id="IPR043827">
    <property type="entry name" value="DUF5804"/>
</dbReference>
<dbReference type="AlphaFoldDB" id="A0A510N6U8"/>
<reference evidence="1" key="1">
    <citation type="journal article" date="2008" name="Genomics">
        <title>Evolution in the laboratory: the genome of Halobacterium salinarum strain R1 compared to that of strain NRC-1.</title>
        <authorList>
            <person name="Pfeiffer F."/>
            <person name="Schuster S.C."/>
            <person name="Broicher A."/>
            <person name="Falb M."/>
            <person name="Palm P."/>
            <person name="Rodewald K."/>
            <person name="Ruepp A."/>
            <person name="Soppa J."/>
            <person name="Tittor J."/>
            <person name="Oesterhelt D."/>
        </authorList>
    </citation>
    <scope>NUCLEOTIDE SEQUENCE</scope>
    <source>
        <strain evidence="1">NRC-1</strain>
    </source>
</reference>
<organism evidence="1">
    <name type="scientific">Halobacterium salinarum (strain ATCC 700922 / JCM 11081 / NRC-1)</name>
    <name type="common">Halobacterium halobium</name>
    <dbReference type="NCBI Taxonomy" id="64091"/>
    <lineage>
        <taxon>Archaea</taxon>
        <taxon>Methanobacteriati</taxon>
        <taxon>Methanobacteriota</taxon>
        <taxon>Stenosarchaea group</taxon>
        <taxon>Halobacteria</taxon>
        <taxon>Halobacteriales</taxon>
        <taxon>Halobacteriaceae</taxon>
        <taxon>Halobacterium</taxon>
        <taxon>Halobacterium salinarum NRC-34001</taxon>
    </lineage>
</organism>
<reference evidence="1" key="2">
    <citation type="journal article" date="2015" name="Life">
        <title>A manual curation strategy to improve genome annotation: application to a set of haloarchael genomes.</title>
        <authorList>
            <person name="Pfeiffer F."/>
            <person name="Oesterhelt D."/>
        </authorList>
    </citation>
    <scope>NUCLEOTIDE SEQUENCE</scope>
    <source>
        <strain evidence="1">NRC-1</strain>
    </source>
</reference>